<dbReference type="SUPFAM" id="SSF51905">
    <property type="entry name" value="FAD/NAD(P)-binding domain"/>
    <property type="match status" value="1"/>
</dbReference>
<dbReference type="InterPro" id="IPR039650">
    <property type="entry name" value="HdrA-like"/>
</dbReference>
<evidence type="ECO:0000256" key="4">
    <source>
        <dbReference type="ARBA" id="ARBA00023004"/>
    </source>
</evidence>
<sequence length="517" mass="57250">MHDFSSLTYYKPAQKQAFPETVKADLCIYGGTSAGIAAAVQASRMGLKVVIVEFGSHLGGLTTGGLGATDIGHKGAIGGIAREFYLALGKHYGTTEGDGTQWTFEPSVAKAIFMEWLEREQIQVYMEQHLDKVIKRNGNIAEIAMENGNTFAASMFIDATYEGDLMAQAGVSYHVGRESNNTYKEVLNGIHFGDREHDFKIWVDPYTIEGKPDSGLLAGVSDAPLGRQGQGDSSVQAYNFRICLTNVEANQIPFPEPPGYCPDDFTLLARYIQGGIWDALLLHIAMPNGKSDLNNKGAVSTDFIGQNYRWPEGSYAEREHIFQAHVRNNVGMLYFLGNDERVPRAVREEVRKWGLPADEFTETGHWTPQLYIREARRMIAETVMTEHHCRRLRTVDDSIGLAAYTMDSHNCRRVVLDGRCINEGNVEVPAAAPYPISYRAIVPKGEQCSNLLVPVCLSASHIAFGSIRMEPVFMILGQSAATAAALALQDGRSVQEVDYAKLRQKLLEDNQFLDWPK</sequence>
<organism evidence="6 7">
    <name type="scientific">Paenibacillus hodogayensis</name>
    <dbReference type="NCBI Taxonomy" id="279208"/>
    <lineage>
        <taxon>Bacteria</taxon>
        <taxon>Bacillati</taxon>
        <taxon>Bacillota</taxon>
        <taxon>Bacilli</taxon>
        <taxon>Bacillales</taxon>
        <taxon>Paenibacillaceae</taxon>
        <taxon>Paenibacillus</taxon>
    </lineage>
</organism>
<dbReference type="Pfam" id="PF12831">
    <property type="entry name" value="FAD_oxidored"/>
    <property type="match status" value="1"/>
</dbReference>
<evidence type="ECO:0000313" key="7">
    <source>
        <dbReference type="Proteomes" id="UP001589619"/>
    </source>
</evidence>
<dbReference type="InterPro" id="IPR036188">
    <property type="entry name" value="FAD/NAD-bd_sf"/>
</dbReference>
<name>A0ABV5VUR0_9BACL</name>
<dbReference type="Proteomes" id="UP001589619">
    <property type="component" value="Unassembled WGS sequence"/>
</dbReference>
<comment type="caution">
    <text evidence="6">The sequence shown here is derived from an EMBL/GenBank/DDBJ whole genome shotgun (WGS) entry which is preliminary data.</text>
</comment>
<proteinExistence type="predicted"/>
<reference evidence="6 7" key="1">
    <citation type="submission" date="2024-09" db="EMBL/GenBank/DDBJ databases">
        <authorList>
            <person name="Sun Q."/>
            <person name="Mori K."/>
        </authorList>
    </citation>
    <scope>NUCLEOTIDE SEQUENCE [LARGE SCALE GENOMIC DNA]</scope>
    <source>
        <strain evidence="6 7">JCM 12520</strain>
    </source>
</reference>
<keyword evidence="1" id="KW-0004">4Fe-4S</keyword>
<keyword evidence="5" id="KW-0411">Iron-sulfur</keyword>
<protein>
    <submittedName>
        <fullName evidence="6">FAD-dependent oxidoreductase</fullName>
        <ecNumber evidence="6">1.-.-.-</ecNumber>
    </submittedName>
</protein>
<accession>A0ABV5VUR0</accession>
<dbReference type="RefSeq" id="WP_344910701.1">
    <property type="nucleotide sequence ID" value="NZ_BAAAYO010000010.1"/>
</dbReference>
<dbReference type="EC" id="1.-.-.-" evidence="6"/>
<evidence type="ECO:0000256" key="2">
    <source>
        <dbReference type="ARBA" id="ARBA00022723"/>
    </source>
</evidence>
<keyword evidence="3 6" id="KW-0560">Oxidoreductase</keyword>
<dbReference type="PANTHER" id="PTHR43498">
    <property type="entry name" value="FERREDOXIN:COB-COM HETERODISULFIDE REDUCTASE SUBUNIT A"/>
    <property type="match status" value="1"/>
</dbReference>
<keyword evidence="2" id="KW-0479">Metal-binding</keyword>
<dbReference type="GO" id="GO:0016491">
    <property type="term" value="F:oxidoreductase activity"/>
    <property type="evidence" value="ECO:0007669"/>
    <property type="project" value="UniProtKB-KW"/>
</dbReference>
<gene>
    <name evidence="6" type="ORF">ACFFNY_10830</name>
</gene>
<evidence type="ECO:0000256" key="1">
    <source>
        <dbReference type="ARBA" id="ARBA00022485"/>
    </source>
</evidence>
<dbReference type="EMBL" id="JBHMAG010000009">
    <property type="protein sequence ID" value="MFB9752049.1"/>
    <property type="molecule type" value="Genomic_DNA"/>
</dbReference>
<evidence type="ECO:0000256" key="5">
    <source>
        <dbReference type="ARBA" id="ARBA00023014"/>
    </source>
</evidence>
<evidence type="ECO:0000256" key="3">
    <source>
        <dbReference type="ARBA" id="ARBA00023002"/>
    </source>
</evidence>
<dbReference type="PANTHER" id="PTHR43498:SF1">
    <property type="entry name" value="COB--COM HETERODISULFIDE REDUCTASE IRON-SULFUR SUBUNIT A"/>
    <property type="match status" value="1"/>
</dbReference>
<evidence type="ECO:0000313" key="6">
    <source>
        <dbReference type="EMBL" id="MFB9752049.1"/>
    </source>
</evidence>
<dbReference type="Gene3D" id="3.50.50.60">
    <property type="entry name" value="FAD/NAD(P)-binding domain"/>
    <property type="match status" value="1"/>
</dbReference>
<keyword evidence="4" id="KW-0408">Iron</keyword>
<keyword evidence="7" id="KW-1185">Reference proteome</keyword>